<dbReference type="PANTHER" id="PTHR10937">
    <property type="entry name" value="GLUCOSAMINE--FRUCTOSE-6-PHOSPHATE AMINOTRANSFERASE, ISOMERIZING"/>
    <property type="match status" value="1"/>
</dbReference>
<gene>
    <name evidence="3" type="ORF">KAK06_15650</name>
</gene>
<keyword evidence="4" id="KW-1185">Reference proteome</keyword>
<evidence type="ECO:0000313" key="4">
    <source>
        <dbReference type="Proteomes" id="UP000678374"/>
    </source>
</evidence>
<dbReference type="InterPro" id="IPR001347">
    <property type="entry name" value="SIS_dom"/>
</dbReference>
<dbReference type="PANTHER" id="PTHR10937:SF8">
    <property type="entry name" value="AMINOTRANSFERASE-RELATED"/>
    <property type="match status" value="1"/>
</dbReference>
<name>A0A941BM33_9BURK</name>
<dbReference type="Pfam" id="PF01380">
    <property type="entry name" value="SIS"/>
    <property type="match status" value="2"/>
</dbReference>
<comment type="caution">
    <text evidence="3">The sequence shown here is derived from an EMBL/GenBank/DDBJ whole genome shotgun (WGS) entry which is preliminary data.</text>
</comment>
<evidence type="ECO:0000256" key="1">
    <source>
        <dbReference type="ARBA" id="ARBA00022737"/>
    </source>
</evidence>
<dbReference type="EMBL" id="JAGQDE010000014">
    <property type="protein sequence ID" value="MBQ0960389.1"/>
    <property type="molecule type" value="Genomic_DNA"/>
</dbReference>
<dbReference type="PROSITE" id="PS51464">
    <property type="entry name" value="SIS"/>
    <property type="match status" value="2"/>
</dbReference>
<dbReference type="InterPro" id="IPR035466">
    <property type="entry name" value="GlmS/AgaS_SIS"/>
</dbReference>
<dbReference type="SUPFAM" id="SSF53697">
    <property type="entry name" value="SIS domain"/>
    <property type="match status" value="1"/>
</dbReference>
<dbReference type="GO" id="GO:0097367">
    <property type="term" value="F:carbohydrate derivative binding"/>
    <property type="evidence" value="ECO:0007669"/>
    <property type="project" value="InterPro"/>
</dbReference>
<sequence>MAQECRAAPDNVAVQLARDTERYRHLAALLREHPPIQAVTIARGSSDHAAHYLAYLLMHRLGLWVSSMPMSLVTLYGSPMQCQGVLALALSQSGQSPDLIAPVEHLRRGGARTVAWVNQPDSPLAAAAEFDLPLHAGPELSVAATKSYIAQLVAAARLVAHWQQDEALLGALQALPDGLQAAARLDWSRAVDALRGTTQLFVIGRGPCLAVAEEAALKFKETCGIAAEAFSSAEVQHGPMALVRDGFAALVLAPRGPAQAGTVALAQRLRDQGATVVLAAPPGTPGADLPLAMAAHELLDPITLVQSFYPMVEQLARERGMDPDRPPHLRKVTRTA</sequence>
<dbReference type="CDD" id="cd05008">
    <property type="entry name" value="SIS_GlmS_GlmD_1"/>
    <property type="match status" value="1"/>
</dbReference>
<dbReference type="CDD" id="cd05009">
    <property type="entry name" value="SIS_GlmS_GlmD_2"/>
    <property type="match status" value="1"/>
</dbReference>
<keyword evidence="1" id="KW-0677">Repeat</keyword>
<organism evidence="3 4">
    <name type="scientific">Ideonella aquatica</name>
    <dbReference type="NCBI Taxonomy" id="2824119"/>
    <lineage>
        <taxon>Bacteria</taxon>
        <taxon>Pseudomonadati</taxon>
        <taxon>Pseudomonadota</taxon>
        <taxon>Betaproteobacteria</taxon>
        <taxon>Burkholderiales</taxon>
        <taxon>Sphaerotilaceae</taxon>
        <taxon>Ideonella</taxon>
    </lineage>
</organism>
<feature type="domain" description="SIS" evidence="2">
    <location>
        <begin position="26"/>
        <end position="174"/>
    </location>
</feature>
<proteinExistence type="predicted"/>
<evidence type="ECO:0000259" key="2">
    <source>
        <dbReference type="PROSITE" id="PS51464"/>
    </source>
</evidence>
<dbReference type="GO" id="GO:1901135">
    <property type="term" value="P:carbohydrate derivative metabolic process"/>
    <property type="evidence" value="ECO:0007669"/>
    <property type="project" value="InterPro"/>
</dbReference>
<accession>A0A941BM33</accession>
<dbReference type="InterPro" id="IPR035490">
    <property type="entry name" value="GlmS/FrlB_SIS"/>
</dbReference>
<dbReference type="Gene3D" id="3.40.50.10490">
    <property type="entry name" value="Glucose-6-phosphate isomerase like protein, domain 1"/>
    <property type="match status" value="2"/>
</dbReference>
<reference evidence="3" key="1">
    <citation type="submission" date="2021-04" db="EMBL/GenBank/DDBJ databases">
        <title>The genome sequence of Ideonella sp. 4Y11.</title>
        <authorList>
            <person name="Liu Y."/>
        </authorList>
    </citation>
    <scope>NUCLEOTIDE SEQUENCE</scope>
    <source>
        <strain evidence="3">4Y11</strain>
    </source>
</reference>
<evidence type="ECO:0000313" key="3">
    <source>
        <dbReference type="EMBL" id="MBQ0960389.1"/>
    </source>
</evidence>
<protein>
    <submittedName>
        <fullName evidence="3">SIS domain-containing protein</fullName>
    </submittedName>
</protein>
<dbReference type="InterPro" id="IPR046348">
    <property type="entry name" value="SIS_dom_sf"/>
</dbReference>
<dbReference type="RefSeq" id="WP_210803157.1">
    <property type="nucleotide sequence ID" value="NZ_JAGQDE010000014.1"/>
</dbReference>
<dbReference type="Proteomes" id="UP000678374">
    <property type="component" value="Unassembled WGS sequence"/>
</dbReference>
<feature type="domain" description="SIS" evidence="2">
    <location>
        <begin position="190"/>
        <end position="326"/>
    </location>
</feature>
<dbReference type="AlphaFoldDB" id="A0A941BM33"/>